<proteinExistence type="predicted"/>
<dbReference type="RefSeq" id="WP_354547046.1">
    <property type="nucleotide sequence ID" value="NZ_JBEPSD010000001.1"/>
</dbReference>
<feature type="signal peptide" evidence="1">
    <location>
        <begin position="1"/>
        <end position="24"/>
    </location>
</feature>
<gene>
    <name evidence="2" type="ORF">ABIE04_000536</name>
</gene>
<organism evidence="2 3">
    <name type="scientific">Rhodanobacter soli</name>
    <dbReference type="NCBI Taxonomy" id="590609"/>
    <lineage>
        <taxon>Bacteria</taxon>
        <taxon>Pseudomonadati</taxon>
        <taxon>Pseudomonadota</taxon>
        <taxon>Gammaproteobacteria</taxon>
        <taxon>Lysobacterales</taxon>
        <taxon>Rhodanobacteraceae</taxon>
        <taxon>Rhodanobacter</taxon>
    </lineage>
</organism>
<reference evidence="2 3" key="1">
    <citation type="submission" date="2024-06" db="EMBL/GenBank/DDBJ databases">
        <title>Sorghum-associated microbial communities from plants grown in Nebraska, USA.</title>
        <authorList>
            <person name="Schachtman D."/>
        </authorList>
    </citation>
    <scope>NUCLEOTIDE SEQUENCE [LARGE SCALE GENOMIC DNA]</scope>
    <source>
        <strain evidence="2 3">1757</strain>
    </source>
</reference>
<dbReference type="EMBL" id="JBEPSD010000001">
    <property type="protein sequence ID" value="MET4568209.1"/>
    <property type="molecule type" value="Genomic_DNA"/>
</dbReference>
<evidence type="ECO:0000256" key="1">
    <source>
        <dbReference type="SAM" id="SignalP"/>
    </source>
</evidence>
<keyword evidence="3" id="KW-1185">Reference proteome</keyword>
<comment type="caution">
    <text evidence="2">The sequence shown here is derived from an EMBL/GenBank/DDBJ whole genome shotgun (WGS) entry which is preliminary data.</text>
</comment>
<dbReference type="Proteomes" id="UP001549251">
    <property type="component" value="Unassembled WGS sequence"/>
</dbReference>
<feature type="chain" id="PRO_5046357340" evidence="1">
    <location>
        <begin position="25"/>
        <end position="172"/>
    </location>
</feature>
<evidence type="ECO:0000313" key="2">
    <source>
        <dbReference type="EMBL" id="MET4568209.1"/>
    </source>
</evidence>
<name>A0ABV2PT44_9GAMM</name>
<evidence type="ECO:0000313" key="3">
    <source>
        <dbReference type="Proteomes" id="UP001549251"/>
    </source>
</evidence>
<accession>A0ABV2PT44</accession>
<sequence length="172" mass="18381">MSFLRTTTLAIAFATALLAGGAHAADVSMADGSVHFSTPDNWLGIMETQGDPEARVFQVPDPSPTGKNSLARVTVTVKQVADVNGFNQYRSEATAKAMALPGYKAAAVPPSPNSNIYTAQENATGFNYTEHYWFKNGHAIQLRCVRPSQTEAGAEWKAAFDKGCEAIAAQLK</sequence>
<protein>
    <submittedName>
        <fullName evidence="2">Uncharacterized protein</fullName>
    </submittedName>
</protein>
<keyword evidence="1" id="KW-0732">Signal</keyword>